<evidence type="ECO:0000256" key="1">
    <source>
        <dbReference type="SAM" id="MobiDB-lite"/>
    </source>
</evidence>
<sequence>MGKWGNGEMEMALKERERERERGERGLLLATAVGGSEPRPNGEPTNNISLTPLSPRALSPPPLPWPWGWLAQVSCADDAPVWLWRCGEFLGSDSSSDPACSTESREPTRAGERAAFGYSSLVLTRSQSSRRRPSDILYPPPPGLILPFRLLSFRDLISLSLSLFFFSPSGTHSHRHPQPSLNTLSPLITSAPRCCVVD</sequence>
<protein>
    <submittedName>
        <fullName evidence="2">Uncharacterized protein</fullName>
    </submittedName>
</protein>
<gene>
    <name evidence="2" type="ORF">EX30DRAFT_211571</name>
</gene>
<dbReference type="AlphaFoldDB" id="A0A4S2MJR2"/>
<feature type="region of interest" description="Disordered" evidence="1">
    <location>
        <begin position="1"/>
        <end position="49"/>
    </location>
</feature>
<keyword evidence="3" id="KW-1185">Reference proteome</keyword>
<dbReference type="EMBL" id="ML220159">
    <property type="protein sequence ID" value="TGZ77122.1"/>
    <property type="molecule type" value="Genomic_DNA"/>
</dbReference>
<proteinExistence type="predicted"/>
<name>A0A4S2MJR2_9PEZI</name>
<dbReference type="InParanoid" id="A0A4S2MJR2"/>
<accession>A0A4S2MJR2</accession>
<feature type="compositionally biased region" description="Basic and acidic residues" evidence="1">
    <location>
        <begin position="11"/>
        <end position="25"/>
    </location>
</feature>
<organism evidence="2 3">
    <name type="scientific">Ascodesmis nigricans</name>
    <dbReference type="NCBI Taxonomy" id="341454"/>
    <lineage>
        <taxon>Eukaryota</taxon>
        <taxon>Fungi</taxon>
        <taxon>Dikarya</taxon>
        <taxon>Ascomycota</taxon>
        <taxon>Pezizomycotina</taxon>
        <taxon>Pezizomycetes</taxon>
        <taxon>Pezizales</taxon>
        <taxon>Ascodesmidaceae</taxon>
        <taxon>Ascodesmis</taxon>
    </lineage>
</organism>
<reference evidence="2 3" key="1">
    <citation type="submission" date="2019-04" db="EMBL/GenBank/DDBJ databases">
        <title>Comparative genomics and transcriptomics to analyze fruiting body development in filamentous ascomycetes.</title>
        <authorList>
            <consortium name="DOE Joint Genome Institute"/>
            <person name="Lutkenhaus R."/>
            <person name="Traeger S."/>
            <person name="Breuer J."/>
            <person name="Kuo A."/>
            <person name="Lipzen A."/>
            <person name="Pangilinan J."/>
            <person name="Dilworth D."/>
            <person name="Sandor L."/>
            <person name="Poggeler S."/>
            <person name="Barry K."/>
            <person name="Grigoriev I.V."/>
            <person name="Nowrousian M."/>
        </authorList>
    </citation>
    <scope>NUCLEOTIDE SEQUENCE [LARGE SCALE GENOMIC DNA]</scope>
    <source>
        <strain evidence="2 3">CBS 389.68</strain>
    </source>
</reference>
<evidence type="ECO:0000313" key="3">
    <source>
        <dbReference type="Proteomes" id="UP000298138"/>
    </source>
</evidence>
<dbReference type="Proteomes" id="UP000298138">
    <property type="component" value="Unassembled WGS sequence"/>
</dbReference>
<evidence type="ECO:0000313" key="2">
    <source>
        <dbReference type="EMBL" id="TGZ77122.1"/>
    </source>
</evidence>